<dbReference type="InterPro" id="IPR017970">
    <property type="entry name" value="Homeobox_CS"/>
</dbReference>
<feature type="region of interest" description="Disordered" evidence="7">
    <location>
        <begin position="108"/>
        <end position="175"/>
    </location>
</feature>
<evidence type="ECO:0000256" key="2">
    <source>
        <dbReference type="ARBA" id="ARBA00023125"/>
    </source>
</evidence>
<dbReference type="Pfam" id="PF00046">
    <property type="entry name" value="Homeodomain"/>
    <property type="match status" value="1"/>
</dbReference>
<dbReference type="CDD" id="cd00086">
    <property type="entry name" value="homeodomain"/>
    <property type="match status" value="1"/>
</dbReference>
<protein>
    <recommendedName>
        <fullName evidence="8">Homeobox domain-containing protein</fullName>
    </recommendedName>
</protein>
<gene>
    <name evidence="9" type="ORF">FB45DRAFT_892384</name>
</gene>
<comment type="caution">
    <text evidence="9">The sequence shown here is derived from an EMBL/GenBank/DDBJ whole genome shotgun (WGS) entry which is preliminary data.</text>
</comment>
<evidence type="ECO:0000256" key="3">
    <source>
        <dbReference type="ARBA" id="ARBA00023155"/>
    </source>
</evidence>
<feature type="compositionally biased region" description="Polar residues" evidence="7">
    <location>
        <begin position="150"/>
        <end position="164"/>
    </location>
</feature>
<evidence type="ECO:0000256" key="1">
    <source>
        <dbReference type="ARBA" id="ARBA00004123"/>
    </source>
</evidence>
<dbReference type="PANTHER" id="PTHR24324:SF5">
    <property type="entry name" value="HEMATOPOIETICALLY-EXPRESSED HOMEOBOX PROTEIN HHEX"/>
    <property type="match status" value="1"/>
</dbReference>
<dbReference type="Gene3D" id="1.10.10.60">
    <property type="entry name" value="Homeodomain-like"/>
    <property type="match status" value="1"/>
</dbReference>
<evidence type="ECO:0000256" key="7">
    <source>
        <dbReference type="SAM" id="MobiDB-lite"/>
    </source>
</evidence>
<dbReference type="GO" id="GO:0000981">
    <property type="term" value="F:DNA-binding transcription factor activity, RNA polymerase II-specific"/>
    <property type="evidence" value="ECO:0007669"/>
    <property type="project" value="InterPro"/>
</dbReference>
<proteinExistence type="predicted"/>
<feature type="region of interest" description="Disordered" evidence="7">
    <location>
        <begin position="1"/>
        <end position="96"/>
    </location>
</feature>
<dbReference type="InterPro" id="IPR051000">
    <property type="entry name" value="Homeobox_DNA-bind_prot"/>
</dbReference>
<feature type="domain" description="Homeobox" evidence="8">
    <location>
        <begin position="236"/>
        <end position="296"/>
    </location>
</feature>
<evidence type="ECO:0000256" key="4">
    <source>
        <dbReference type="ARBA" id="ARBA00023242"/>
    </source>
</evidence>
<dbReference type="EMBL" id="JARKIF010000002">
    <property type="protein sequence ID" value="KAJ7647103.1"/>
    <property type="molecule type" value="Genomic_DNA"/>
</dbReference>
<dbReference type="SMART" id="SM00389">
    <property type="entry name" value="HOX"/>
    <property type="match status" value="1"/>
</dbReference>
<keyword evidence="10" id="KW-1185">Reference proteome</keyword>
<evidence type="ECO:0000256" key="5">
    <source>
        <dbReference type="PROSITE-ProRule" id="PRU00108"/>
    </source>
</evidence>
<dbReference type="PROSITE" id="PS50071">
    <property type="entry name" value="HOMEOBOX_2"/>
    <property type="match status" value="1"/>
</dbReference>
<dbReference type="InterPro" id="IPR009057">
    <property type="entry name" value="Homeodomain-like_sf"/>
</dbReference>
<dbReference type="InterPro" id="IPR001356">
    <property type="entry name" value="HD"/>
</dbReference>
<accession>A0AAD7FZW9</accession>
<sequence length="359" mass="39707">MSNRDDRYYTTHRARTPAADQSTVFFQGQGGRTLLPPISSAFPTSSSPVPSHSNPYSQPRSSPNRFEYNQASYNNQWQPNTPMAPHPQPGFGYYEDPRYSAQAYPVYAPRPSTVAPGQHSEHRKLPPLSTTPGPSGREDRWAAPYPTPPSYNGSPPNSHIRSPTASYPASYASAYPAPHAHGHGHGYPVNDPRYVSSLSPQLMANDPRAVSPFGRSHPHASPPTPPPISPIGGDEPTVKKKRKRADANQLRVLNETYARTAFPSTEERLALAKALDMSPRSVQIWFQNKRQSMRQTNRQSSNAQSFSLSPDDQMDDLEYDGMGGPSRGGPPPPQMPPSSSHRRSRPEDVNDARKWSRGY</sequence>
<feature type="compositionally biased region" description="Low complexity" evidence="7">
    <location>
        <begin position="165"/>
        <end position="175"/>
    </location>
</feature>
<feature type="compositionally biased region" description="Polar residues" evidence="7">
    <location>
        <begin position="41"/>
        <end position="81"/>
    </location>
</feature>
<evidence type="ECO:0000313" key="9">
    <source>
        <dbReference type="EMBL" id="KAJ7647103.1"/>
    </source>
</evidence>
<feature type="region of interest" description="Disordered" evidence="7">
    <location>
        <begin position="205"/>
        <end position="251"/>
    </location>
</feature>
<organism evidence="9 10">
    <name type="scientific">Roridomyces roridus</name>
    <dbReference type="NCBI Taxonomy" id="1738132"/>
    <lineage>
        <taxon>Eukaryota</taxon>
        <taxon>Fungi</taxon>
        <taxon>Dikarya</taxon>
        <taxon>Basidiomycota</taxon>
        <taxon>Agaricomycotina</taxon>
        <taxon>Agaricomycetes</taxon>
        <taxon>Agaricomycetidae</taxon>
        <taxon>Agaricales</taxon>
        <taxon>Marasmiineae</taxon>
        <taxon>Mycenaceae</taxon>
        <taxon>Roridomyces</taxon>
    </lineage>
</organism>
<name>A0AAD7FZW9_9AGAR</name>
<dbReference type="GO" id="GO:0005634">
    <property type="term" value="C:nucleus"/>
    <property type="evidence" value="ECO:0007669"/>
    <property type="project" value="UniProtKB-SubCell"/>
</dbReference>
<feature type="compositionally biased region" description="Pro residues" evidence="7">
    <location>
        <begin position="220"/>
        <end position="229"/>
    </location>
</feature>
<feature type="region of interest" description="Disordered" evidence="7">
    <location>
        <begin position="290"/>
        <end position="359"/>
    </location>
</feature>
<evidence type="ECO:0000313" key="10">
    <source>
        <dbReference type="Proteomes" id="UP001221142"/>
    </source>
</evidence>
<feature type="compositionally biased region" description="Basic and acidic residues" evidence="7">
    <location>
        <begin position="345"/>
        <end position="359"/>
    </location>
</feature>
<keyword evidence="2 5" id="KW-0238">DNA-binding</keyword>
<reference evidence="9" key="1">
    <citation type="submission" date="2023-03" db="EMBL/GenBank/DDBJ databases">
        <title>Massive genome expansion in bonnet fungi (Mycena s.s.) driven by repeated elements and novel gene families across ecological guilds.</title>
        <authorList>
            <consortium name="Lawrence Berkeley National Laboratory"/>
            <person name="Harder C.B."/>
            <person name="Miyauchi S."/>
            <person name="Viragh M."/>
            <person name="Kuo A."/>
            <person name="Thoen E."/>
            <person name="Andreopoulos B."/>
            <person name="Lu D."/>
            <person name="Skrede I."/>
            <person name="Drula E."/>
            <person name="Henrissat B."/>
            <person name="Morin E."/>
            <person name="Kohler A."/>
            <person name="Barry K."/>
            <person name="LaButti K."/>
            <person name="Morin E."/>
            <person name="Salamov A."/>
            <person name="Lipzen A."/>
            <person name="Mereny Z."/>
            <person name="Hegedus B."/>
            <person name="Baldrian P."/>
            <person name="Stursova M."/>
            <person name="Weitz H."/>
            <person name="Taylor A."/>
            <person name="Grigoriev I.V."/>
            <person name="Nagy L.G."/>
            <person name="Martin F."/>
            <person name="Kauserud H."/>
        </authorList>
    </citation>
    <scope>NUCLEOTIDE SEQUENCE</scope>
    <source>
        <strain evidence="9">9284</strain>
    </source>
</reference>
<dbReference type="GO" id="GO:0030154">
    <property type="term" value="P:cell differentiation"/>
    <property type="evidence" value="ECO:0007669"/>
    <property type="project" value="TreeGrafter"/>
</dbReference>
<feature type="compositionally biased region" description="Polar residues" evidence="7">
    <location>
        <begin position="290"/>
        <end position="310"/>
    </location>
</feature>
<keyword evidence="4 5" id="KW-0539">Nucleus</keyword>
<evidence type="ECO:0000256" key="6">
    <source>
        <dbReference type="RuleBase" id="RU000682"/>
    </source>
</evidence>
<dbReference type="SUPFAM" id="SSF46689">
    <property type="entry name" value="Homeodomain-like"/>
    <property type="match status" value="1"/>
</dbReference>
<feature type="DNA-binding region" description="Homeobox" evidence="5">
    <location>
        <begin position="238"/>
        <end position="297"/>
    </location>
</feature>
<dbReference type="Proteomes" id="UP001221142">
    <property type="component" value="Unassembled WGS sequence"/>
</dbReference>
<dbReference type="PROSITE" id="PS00027">
    <property type="entry name" value="HOMEOBOX_1"/>
    <property type="match status" value="1"/>
</dbReference>
<dbReference type="GO" id="GO:0000978">
    <property type="term" value="F:RNA polymerase II cis-regulatory region sequence-specific DNA binding"/>
    <property type="evidence" value="ECO:0007669"/>
    <property type="project" value="TreeGrafter"/>
</dbReference>
<comment type="subcellular location">
    <subcellularLocation>
        <location evidence="1 5 6">Nucleus</location>
    </subcellularLocation>
</comment>
<keyword evidence="3 5" id="KW-0371">Homeobox</keyword>
<dbReference type="AlphaFoldDB" id="A0AAD7FZW9"/>
<evidence type="ECO:0000259" key="8">
    <source>
        <dbReference type="PROSITE" id="PS50071"/>
    </source>
</evidence>
<dbReference type="PANTHER" id="PTHR24324">
    <property type="entry name" value="HOMEOBOX PROTEIN HHEX"/>
    <property type="match status" value="1"/>
</dbReference>